<evidence type="ECO:0000313" key="2">
    <source>
        <dbReference type="EMBL" id="MBC9130764.1"/>
    </source>
</evidence>
<dbReference type="RefSeq" id="WP_187755211.1">
    <property type="nucleotide sequence ID" value="NZ_JABURY010000013.1"/>
</dbReference>
<dbReference type="InterPro" id="IPR050908">
    <property type="entry name" value="SmbC-like"/>
</dbReference>
<dbReference type="InterPro" id="IPR029442">
    <property type="entry name" value="GyrI-like"/>
</dbReference>
<evidence type="ECO:0000259" key="1">
    <source>
        <dbReference type="SMART" id="SM00871"/>
    </source>
</evidence>
<evidence type="ECO:0000313" key="3">
    <source>
        <dbReference type="Proteomes" id="UP000651208"/>
    </source>
</evidence>
<sequence>MNVEIVTFPLTEVAVIEHIGPTELEYQTINQFIAWRREQNLFDPQINRNYGIHYTDPNTTPPHLQRVDFAISIDKPIGVNRYGVTNKTIPELRCAKAVDIGSRYNNQAIIYLIKQWLPYSGEQLGDFPPIFHYVNVGPDIREEDMITEVYLPLK</sequence>
<reference evidence="2 3" key="1">
    <citation type="submission" date="2020-06" db="EMBL/GenBank/DDBJ databases">
        <title>Frischella cerana isolated from Apis cerana gut homogenate.</title>
        <authorList>
            <person name="Wolter L.A."/>
            <person name="Suenami S."/>
            <person name="Miyazaki R."/>
        </authorList>
    </citation>
    <scope>NUCLEOTIDE SEQUENCE [LARGE SCALE GENOMIC DNA]</scope>
    <source>
        <strain evidence="2 3">Ac13</strain>
    </source>
</reference>
<dbReference type="Pfam" id="PF06445">
    <property type="entry name" value="GyrI-like"/>
    <property type="match status" value="1"/>
</dbReference>
<keyword evidence="3" id="KW-1185">Reference proteome</keyword>
<proteinExistence type="predicted"/>
<dbReference type="SUPFAM" id="SSF55136">
    <property type="entry name" value="Probable bacterial effector-binding domain"/>
    <property type="match status" value="1"/>
</dbReference>
<name>A0ABR7QX53_9GAMM</name>
<dbReference type="Gene3D" id="3.20.80.10">
    <property type="entry name" value="Regulatory factor, effector binding domain"/>
    <property type="match status" value="1"/>
</dbReference>
<dbReference type="InterPro" id="IPR011256">
    <property type="entry name" value="Reg_factor_effector_dom_sf"/>
</dbReference>
<accession>A0ABR7QX53</accession>
<dbReference type="SMART" id="SM00871">
    <property type="entry name" value="AraC_E_bind"/>
    <property type="match status" value="1"/>
</dbReference>
<gene>
    <name evidence="2" type="ORF">FcAc13_05505</name>
</gene>
<dbReference type="Proteomes" id="UP000651208">
    <property type="component" value="Unassembled WGS sequence"/>
</dbReference>
<dbReference type="PANTHER" id="PTHR40055">
    <property type="entry name" value="TRANSCRIPTIONAL REGULATOR YGIV-RELATED"/>
    <property type="match status" value="1"/>
</dbReference>
<dbReference type="PANTHER" id="PTHR40055:SF1">
    <property type="entry name" value="TRANSCRIPTIONAL REGULATOR YGIV-RELATED"/>
    <property type="match status" value="1"/>
</dbReference>
<dbReference type="InterPro" id="IPR010499">
    <property type="entry name" value="AraC_E-bd"/>
</dbReference>
<feature type="domain" description="AraC effector-binding" evidence="1">
    <location>
        <begin position="1"/>
        <end position="154"/>
    </location>
</feature>
<protein>
    <submittedName>
        <fullName evidence="2">GyrI-like domain-containing protein</fullName>
    </submittedName>
</protein>
<organism evidence="2 3">
    <name type="scientific">Frischella japonica</name>
    <dbReference type="NCBI Taxonomy" id="2741544"/>
    <lineage>
        <taxon>Bacteria</taxon>
        <taxon>Pseudomonadati</taxon>
        <taxon>Pseudomonadota</taxon>
        <taxon>Gammaproteobacteria</taxon>
        <taxon>Orbales</taxon>
        <taxon>Orbaceae</taxon>
        <taxon>Frischella</taxon>
    </lineage>
</organism>
<comment type="caution">
    <text evidence="2">The sequence shown here is derived from an EMBL/GenBank/DDBJ whole genome shotgun (WGS) entry which is preliminary data.</text>
</comment>
<dbReference type="EMBL" id="JABURY010000013">
    <property type="protein sequence ID" value="MBC9130764.1"/>
    <property type="molecule type" value="Genomic_DNA"/>
</dbReference>